<dbReference type="InterPro" id="IPR023370">
    <property type="entry name" value="TrmO-like_N"/>
</dbReference>
<dbReference type="EMBL" id="CP013002">
    <property type="protein sequence ID" value="ALL12558.1"/>
    <property type="molecule type" value="Genomic_DNA"/>
</dbReference>
<keyword evidence="5" id="KW-1185">Reference proteome</keyword>
<dbReference type="Proteomes" id="UP000056905">
    <property type="component" value="Chromosome"/>
</dbReference>
<keyword evidence="4" id="KW-0808">Transferase</keyword>
<accession>A0A0P0NX09</accession>
<dbReference type="PANTHER" id="PTHR12818">
    <property type="entry name" value="TRNA (ADENINE(37)-N6)-METHYLTRANSFERASE"/>
    <property type="match status" value="1"/>
</dbReference>
<dbReference type="OrthoDB" id="9804309at2"/>
<dbReference type="AlphaFoldDB" id="A0A0P0NX09"/>
<dbReference type="PROSITE" id="PS51668">
    <property type="entry name" value="TSAA_2"/>
    <property type="match status" value="1"/>
</dbReference>
<dbReference type="PANTHER" id="PTHR12818:SF0">
    <property type="entry name" value="TRNA (ADENINE(37)-N6)-METHYLTRANSFERASE"/>
    <property type="match status" value="1"/>
</dbReference>
<gene>
    <name evidence="4" type="ORF">AQ619_03845</name>
</gene>
<dbReference type="KEGG" id="chq:AQ619_03845"/>
<keyword evidence="4" id="KW-0489">Methyltransferase</keyword>
<dbReference type="CDD" id="cd09281">
    <property type="entry name" value="UPF0066"/>
    <property type="match status" value="1"/>
</dbReference>
<reference evidence="4 5" key="1">
    <citation type="submission" date="2015-10" db="EMBL/GenBank/DDBJ databases">
        <title>Conservation of the essential genome among Caulobacter and Brevundimonas species.</title>
        <authorList>
            <person name="Scott D."/>
            <person name="Ely B."/>
        </authorList>
    </citation>
    <scope>NUCLEOTIDE SEQUENCE [LARGE SCALE GENOMIC DNA]</scope>
    <source>
        <strain evidence="4 5">CB4</strain>
    </source>
</reference>
<dbReference type="RefSeq" id="WP_062144508.1">
    <property type="nucleotide sequence ID" value="NZ_CP013002.1"/>
</dbReference>
<dbReference type="Pfam" id="PF01980">
    <property type="entry name" value="TrmO_N"/>
    <property type="match status" value="1"/>
</dbReference>
<dbReference type="InterPro" id="IPR040372">
    <property type="entry name" value="YaeB-like"/>
</dbReference>
<feature type="domain" description="TsaA-like" evidence="3">
    <location>
        <begin position="7"/>
        <end position="140"/>
    </location>
</feature>
<evidence type="ECO:0000256" key="1">
    <source>
        <dbReference type="ARBA" id="ARBA00022691"/>
    </source>
</evidence>
<comment type="similarity">
    <text evidence="2">Belongs to the tRNA methyltransferase O family.</text>
</comment>
<evidence type="ECO:0000313" key="5">
    <source>
        <dbReference type="Proteomes" id="UP000056905"/>
    </source>
</evidence>
<dbReference type="SUPFAM" id="SSF118196">
    <property type="entry name" value="YaeB-like"/>
    <property type="match status" value="1"/>
</dbReference>
<evidence type="ECO:0000259" key="3">
    <source>
        <dbReference type="PROSITE" id="PS51668"/>
    </source>
</evidence>
<dbReference type="Gene3D" id="2.40.30.70">
    <property type="entry name" value="YaeB-like"/>
    <property type="match status" value="1"/>
</dbReference>
<evidence type="ECO:0000313" key="4">
    <source>
        <dbReference type="EMBL" id="ALL12558.1"/>
    </source>
</evidence>
<keyword evidence="1" id="KW-0949">S-adenosyl-L-methionine</keyword>
<dbReference type="GO" id="GO:0032259">
    <property type="term" value="P:methylation"/>
    <property type="evidence" value="ECO:0007669"/>
    <property type="project" value="UniProtKB-KW"/>
</dbReference>
<name>A0A0P0NX09_9CAUL</name>
<dbReference type="InterPro" id="IPR036414">
    <property type="entry name" value="YaeB_N_sf"/>
</dbReference>
<dbReference type="InterPro" id="IPR036413">
    <property type="entry name" value="YaeB-like_sf"/>
</dbReference>
<sequence>MVDQINLVPIAHVRGGRAEVIDDDWGGSRATLELDPDRFSAEALAGLEDFSHIEVIFVFDRVPDDKIEFGARRPRGRPDWPLVGIFAQRGKNRPNRLGLCTCRLISVKGLSVEVEGLDAVDGTPVLDIKPAMQGFLPREPLRQPPWAAEIMAGYW</sequence>
<evidence type="ECO:0000256" key="2">
    <source>
        <dbReference type="ARBA" id="ARBA00033753"/>
    </source>
</evidence>
<organism evidence="4 5">
    <name type="scientific">Caulobacter henricii</name>
    <dbReference type="NCBI Taxonomy" id="69395"/>
    <lineage>
        <taxon>Bacteria</taxon>
        <taxon>Pseudomonadati</taxon>
        <taxon>Pseudomonadota</taxon>
        <taxon>Alphaproteobacteria</taxon>
        <taxon>Caulobacterales</taxon>
        <taxon>Caulobacteraceae</taxon>
        <taxon>Caulobacter</taxon>
    </lineage>
</organism>
<dbReference type="GO" id="GO:0008168">
    <property type="term" value="F:methyltransferase activity"/>
    <property type="evidence" value="ECO:0007669"/>
    <property type="project" value="UniProtKB-KW"/>
</dbReference>
<proteinExistence type="inferred from homology"/>
<protein>
    <submittedName>
        <fullName evidence="4">tRNA-Thr(GGU) m(6)t(6)A37 methyltransferase TsaA</fullName>
    </submittedName>
</protein>